<dbReference type="GO" id="GO:0006313">
    <property type="term" value="P:DNA transposition"/>
    <property type="evidence" value="ECO:0007669"/>
    <property type="project" value="InterPro"/>
</dbReference>
<dbReference type="GO" id="GO:0004803">
    <property type="term" value="F:transposase activity"/>
    <property type="evidence" value="ECO:0007669"/>
    <property type="project" value="InterPro"/>
</dbReference>
<dbReference type="GO" id="GO:0003677">
    <property type="term" value="F:DNA binding"/>
    <property type="evidence" value="ECO:0007669"/>
    <property type="project" value="InterPro"/>
</dbReference>
<evidence type="ECO:0000259" key="1">
    <source>
        <dbReference type="Pfam" id="PF01609"/>
    </source>
</evidence>
<dbReference type="InterPro" id="IPR002559">
    <property type="entry name" value="Transposase_11"/>
</dbReference>
<dbReference type="RefSeq" id="WP_187464847.1">
    <property type="nucleotide sequence ID" value="NZ_JACSIT010000036.1"/>
</dbReference>
<protein>
    <submittedName>
        <fullName evidence="2">Transposase</fullName>
    </submittedName>
</protein>
<gene>
    <name evidence="2" type="ORF">H9S92_00905</name>
</gene>
<dbReference type="Proteomes" id="UP000650081">
    <property type="component" value="Unassembled WGS sequence"/>
</dbReference>
<accession>A0A923PEM8</accession>
<organism evidence="2 3">
    <name type="scientific">Neolewinella lacunae</name>
    <dbReference type="NCBI Taxonomy" id="1517758"/>
    <lineage>
        <taxon>Bacteria</taxon>
        <taxon>Pseudomonadati</taxon>
        <taxon>Bacteroidota</taxon>
        <taxon>Saprospiria</taxon>
        <taxon>Saprospirales</taxon>
        <taxon>Lewinellaceae</taxon>
        <taxon>Neolewinella</taxon>
    </lineage>
</organism>
<proteinExistence type="predicted"/>
<name>A0A923PEM8_9BACT</name>
<evidence type="ECO:0000313" key="3">
    <source>
        <dbReference type="Proteomes" id="UP000650081"/>
    </source>
</evidence>
<evidence type="ECO:0000313" key="2">
    <source>
        <dbReference type="EMBL" id="MBC6992708.1"/>
    </source>
</evidence>
<keyword evidence="3" id="KW-1185">Reference proteome</keyword>
<sequence>SGVAGKRKWGLEITGLAVVDLDNKTAYHLEAVQTVGRHVKESLLDYYAEILEQRADELLQISKYVVVDAYFSRNPFIQRVVNAGFHVVSRLRKNVSLRYYYSGPQKSKGRPKEYAGFVNLFNLDPAVFSRVEALSSPQTVAWTGVVQLKVAGLKIRIVVIHQLDEKNKIKSVKVYMSTDVDQPAEQIVHAYRCRYQQEFIFRDGKQFSGLEEGQGRDWLKIDFHVNCALTVVNLAKAAHHLAVPDLERGAFSMADITTAYTNERLALRIFSRCGIDPNLPKSQEVLAEVRNYAARAA</sequence>
<reference evidence="2" key="1">
    <citation type="submission" date="2020-08" db="EMBL/GenBank/DDBJ databases">
        <title>Lewinella bacteria from marine environments.</title>
        <authorList>
            <person name="Zhong Y."/>
        </authorList>
    </citation>
    <scope>NUCLEOTIDE SEQUENCE</scope>
    <source>
        <strain evidence="2">KCTC 42187</strain>
    </source>
</reference>
<dbReference type="Pfam" id="PF01609">
    <property type="entry name" value="DDE_Tnp_1"/>
    <property type="match status" value="1"/>
</dbReference>
<feature type="domain" description="Transposase IS4-like" evidence="1">
    <location>
        <begin position="52"/>
        <end position="211"/>
    </location>
</feature>
<dbReference type="EMBL" id="JACSIT010000036">
    <property type="protein sequence ID" value="MBC6992708.1"/>
    <property type="molecule type" value="Genomic_DNA"/>
</dbReference>
<dbReference type="SUPFAM" id="SSF53098">
    <property type="entry name" value="Ribonuclease H-like"/>
    <property type="match status" value="1"/>
</dbReference>
<comment type="caution">
    <text evidence="2">The sequence shown here is derived from an EMBL/GenBank/DDBJ whole genome shotgun (WGS) entry which is preliminary data.</text>
</comment>
<feature type="non-terminal residue" evidence="2">
    <location>
        <position position="1"/>
    </location>
</feature>
<dbReference type="AlphaFoldDB" id="A0A923PEM8"/>
<dbReference type="InterPro" id="IPR012337">
    <property type="entry name" value="RNaseH-like_sf"/>
</dbReference>